<dbReference type="Proteomes" id="UP000015520">
    <property type="component" value="Unassembled WGS sequence"/>
</dbReference>
<protein>
    <recommendedName>
        <fullName evidence="3">LPP20 lipofamily protein</fullName>
    </recommendedName>
</protein>
<organism evidence="1 2">
    <name type="scientific">Sulfurimonas hongkongensis</name>
    <dbReference type="NCBI Taxonomy" id="1172190"/>
    <lineage>
        <taxon>Bacteria</taxon>
        <taxon>Pseudomonadati</taxon>
        <taxon>Campylobacterota</taxon>
        <taxon>Epsilonproteobacteria</taxon>
        <taxon>Campylobacterales</taxon>
        <taxon>Sulfurimonadaceae</taxon>
        <taxon>Sulfurimonas</taxon>
    </lineage>
</organism>
<evidence type="ECO:0008006" key="3">
    <source>
        <dbReference type="Google" id="ProtNLM"/>
    </source>
</evidence>
<reference evidence="1 2" key="1">
    <citation type="submission" date="2013-07" db="EMBL/GenBank/DDBJ databases">
        <title>Sulfurimonas hongkongensis AST-10 Genome Sequencing.</title>
        <authorList>
            <person name="Cai L."/>
            <person name="Zhang T."/>
        </authorList>
    </citation>
    <scope>NUCLEOTIDE SEQUENCE [LARGE SCALE GENOMIC DNA]</scope>
    <source>
        <strain evidence="1 2">AST-10</strain>
    </source>
</reference>
<proteinExistence type="predicted"/>
<dbReference type="PATRIC" id="fig|1172190.3.peg.623"/>
<dbReference type="STRING" id="1172190.M947_03210"/>
<comment type="caution">
    <text evidence="1">The sequence shown here is derived from an EMBL/GenBank/DDBJ whole genome shotgun (WGS) entry which is preliminary data.</text>
</comment>
<name>T0L2I7_9BACT</name>
<accession>T0L2I7</accession>
<dbReference type="RefSeq" id="WP_021286916.1">
    <property type="nucleotide sequence ID" value="NZ_AUPZ01000004.1"/>
</dbReference>
<dbReference type="OrthoDB" id="5334538at2"/>
<evidence type="ECO:0000313" key="1">
    <source>
        <dbReference type="EMBL" id="EQB40043.1"/>
    </source>
</evidence>
<evidence type="ECO:0000313" key="2">
    <source>
        <dbReference type="Proteomes" id="UP000015520"/>
    </source>
</evidence>
<dbReference type="Gene3D" id="3.10.28.20">
    <property type="entry name" value="Acetamidase/Formamidase-like domains"/>
    <property type="match status" value="1"/>
</dbReference>
<gene>
    <name evidence="1" type="ORF">M947_03210</name>
</gene>
<keyword evidence="2" id="KW-1185">Reference proteome</keyword>
<dbReference type="AlphaFoldDB" id="T0L2I7"/>
<dbReference type="EMBL" id="AUPZ01000004">
    <property type="protein sequence ID" value="EQB40043.1"/>
    <property type="molecule type" value="Genomic_DNA"/>
</dbReference>
<sequence length="307" mass="34536">MPQAKSLPAWINAPLPSDNSKFMYGMAIAKDRESAIKAALSDMVAKLGTTIESSYESNEEVRGGFVNSSVKNQIKSDVSKISINNYEVIKSHKVSYREFAVMLRSDKVKFIKGLKESLETQKREITQKYDSLKDLDALSRYNTKKELSLKSSELLSNVLIVSELDKSFDKKGNLNFIEIKQKEFLKEAKSLKFSVKGDAKSSKFIKSIKNYLAQNGFNVVDTKDAIEIKIKTSDNINRSSFIKIAVITLDIGVYDKNQRIGGKSKILKERYNGSKESVYKNASIHLEQDIKSQGINEVIGINLVENH</sequence>